<dbReference type="AlphaFoldDB" id="A0A136IY26"/>
<feature type="compositionally biased region" description="Basic and acidic residues" evidence="1">
    <location>
        <begin position="328"/>
        <end position="342"/>
    </location>
</feature>
<keyword evidence="3" id="KW-1185">Reference proteome</keyword>
<accession>A0A136IY26</accession>
<evidence type="ECO:0000313" key="3">
    <source>
        <dbReference type="Proteomes" id="UP000070501"/>
    </source>
</evidence>
<dbReference type="InParanoid" id="A0A136IY26"/>
<sequence>MAQDNFHMMGSHSSATMAAQGLVLQHLAPAAMQGPSPSHVAAATAAQSLPAAARFMLPGAPVTTPPVSEDEEDEVPFWESPDFGLCAPKPEARPAPPPKKRRRKAPQTQAQQPAAAAAAAAAASPSATVLPQPAPQVATSTLSTADSRAPLQELTAPQSNGQVVATSPQFPGMAAVQAFTEASQATTPATSSQPLPVPAQPLSASPMATVPMPATPMVQTPTPAPIQAPPGIVSPREVSRKGPARKSKTRKDLSPEELAAEISPGTKRWAARRDGKGLKHYTNTGVAESDKRRALAIAANGWAKKSYSWMRSQKEQDAEQAHQNMLRAEQDRQRAEAGEPPRKRNKTKHNIDEDEDVSDVVSGDSGRGAGDSMGHPTPPHTPLITPLEAASPTSDEGQQHEHSDSSLWLEEDEEDAVPAEFVPCAGSSDNNGSELLIEESPATLGSAPAAITAASNTPSAEQQLSEQDTDSESDDTDLSPPSPTTEQSADTQPSSNDEGQDWSGLDDEFYALFNDDQPMPDADVEEERHIDGVSSAKLWDPEEEWSEEE</sequence>
<gene>
    <name evidence="2" type="ORF">Micbo1qcDRAFT_212063</name>
</gene>
<dbReference type="Proteomes" id="UP000070501">
    <property type="component" value="Unassembled WGS sequence"/>
</dbReference>
<name>A0A136IY26_9PEZI</name>
<proteinExistence type="predicted"/>
<feature type="region of interest" description="Disordered" evidence="1">
    <location>
        <begin position="60"/>
        <end position="283"/>
    </location>
</feature>
<feature type="compositionally biased region" description="Polar residues" evidence="1">
    <location>
        <begin position="180"/>
        <end position="194"/>
    </location>
</feature>
<evidence type="ECO:0000313" key="2">
    <source>
        <dbReference type="EMBL" id="KXJ89646.1"/>
    </source>
</evidence>
<feature type="region of interest" description="Disordered" evidence="1">
    <location>
        <begin position="305"/>
        <end position="549"/>
    </location>
</feature>
<reference evidence="3" key="1">
    <citation type="submission" date="2016-02" db="EMBL/GenBank/DDBJ databases">
        <title>Draft genome sequence of Microdochium bolleyi, a fungal endophyte of beachgrass.</title>
        <authorList>
            <consortium name="DOE Joint Genome Institute"/>
            <person name="David A.S."/>
            <person name="May G."/>
            <person name="Haridas S."/>
            <person name="Lim J."/>
            <person name="Wang M."/>
            <person name="Labutti K."/>
            <person name="Lipzen A."/>
            <person name="Barry K."/>
            <person name="Grigoriev I.V."/>
        </authorList>
    </citation>
    <scope>NUCLEOTIDE SEQUENCE [LARGE SCALE GENOMIC DNA]</scope>
    <source>
        <strain evidence="3">J235TASD1</strain>
    </source>
</reference>
<feature type="compositionally biased region" description="Polar residues" evidence="1">
    <location>
        <begin position="487"/>
        <end position="497"/>
    </location>
</feature>
<feature type="compositionally biased region" description="Polar residues" evidence="1">
    <location>
        <begin position="137"/>
        <end position="146"/>
    </location>
</feature>
<dbReference type="EMBL" id="KQ964254">
    <property type="protein sequence ID" value="KXJ89646.1"/>
    <property type="molecule type" value="Genomic_DNA"/>
</dbReference>
<feature type="compositionally biased region" description="Low complexity" evidence="1">
    <location>
        <begin position="106"/>
        <end position="127"/>
    </location>
</feature>
<protein>
    <submittedName>
        <fullName evidence="2">Uncharacterized protein</fullName>
    </submittedName>
</protein>
<evidence type="ECO:0000256" key="1">
    <source>
        <dbReference type="SAM" id="MobiDB-lite"/>
    </source>
</evidence>
<organism evidence="2 3">
    <name type="scientific">Microdochium bolleyi</name>
    <dbReference type="NCBI Taxonomy" id="196109"/>
    <lineage>
        <taxon>Eukaryota</taxon>
        <taxon>Fungi</taxon>
        <taxon>Dikarya</taxon>
        <taxon>Ascomycota</taxon>
        <taxon>Pezizomycotina</taxon>
        <taxon>Sordariomycetes</taxon>
        <taxon>Xylariomycetidae</taxon>
        <taxon>Xylariales</taxon>
        <taxon>Microdochiaceae</taxon>
        <taxon>Microdochium</taxon>
    </lineage>
</organism>
<feature type="compositionally biased region" description="Polar residues" evidence="1">
    <location>
        <begin position="155"/>
        <end position="169"/>
    </location>
</feature>
<feature type="compositionally biased region" description="Acidic residues" evidence="1">
    <location>
        <begin position="467"/>
        <end position="477"/>
    </location>
</feature>
<feature type="compositionally biased region" description="Low complexity" evidence="1">
    <location>
        <begin position="203"/>
        <end position="221"/>
    </location>
</feature>
<feature type="compositionally biased region" description="Acidic residues" evidence="1">
    <location>
        <begin position="498"/>
        <end position="509"/>
    </location>
</feature>